<keyword evidence="2" id="KW-1185">Reference proteome</keyword>
<dbReference type="PANTHER" id="PTHR42685">
    <property type="entry name" value="GERANYLGERANYL DIPHOSPHATE REDUCTASE"/>
    <property type="match status" value="1"/>
</dbReference>
<dbReference type="OrthoDB" id="9806565at2"/>
<proteinExistence type="predicted"/>
<dbReference type="InterPro" id="IPR036188">
    <property type="entry name" value="FAD/NAD-bd_sf"/>
</dbReference>
<sequence>MYDITIVGAGPAGSTLAKLLGSKYKILVIEKRNLEYYSKGNNREKCCGGLLAPDAQYMIAKMGLGIPKDILVDPQLFAVRTIDLNNNIERYYQRFYFNMDREKFDRWLVSQIPKEVDLRFNSVFKSFTPIDNGYEIRFSHNKQEYVERTKVLIGADGGNSLIRGQAFSNHLFPKNYISIQEWYETKSEMPYFTAIFDKNITDFYSWIIPKNGYILLGGAFDIGKEANEKFQLLKMKLQKREFQFGKRIKREGAFIYRPTSLKALLHGKDNIALVGEAAGSISPSSAEGFSYALKSALYLAQSLESGIDGFLNRYKNKLRKLKANILLKNLKSPAMYNTFLRRLAMKSGIQSIKVEN</sequence>
<organism evidence="1 2">
    <name type="scientific">Thermohalobacter berrensis</name>
    <dbReference type="NCBI Taxonomy" id="99594"/>
    <lineage>
        <taxon>Bacteria</taxon>
        <taxon>Bacillati</taxon>
        <taxon>Bacillota</taxon>
        <taxon>Tissierellia</taxon>
        <taxon>Tissierellales</taxon>
        <taxon>Thermohalobacteraceae</taxon>
        <taxon>Thermohalobacter</taxon>
    </lineage>
</organism>
<gene>
    <name evidence="1" type="ORF">BET03_03755</name>
</gene>
<dbReference type="PANTHER" id="PTHR42685:SF22">
    <property type="entry name" value="CONDITIONED MEDIUM FACTOR RECEPTOR 1"/>
    <property type="match status" value="1"/>
</dbReference>
<dbReference type="AlphaFoldDB" id="A0A419T1C3"/>
<dbReference type="SUPFAM" id="SSF51905">
    <property type="entry name" value="FAD/NAD(P)-binding domain"/>
    <property type="match status" value="1"/>
</dbReference>
<comment type="caution">
    <text evidence="1">The sequence shown here is derived from an EMBL/GenBank/DDBJ whole genome shotgun (WGS) entry which is preliminary data.</text>
</comment>
<dbReference type="NCBIfam" id="NF008519">
    <property type="entry name" value="PRK11445.1"/>
    <property type="match status" value="1"/>
</dbReference>
<protein>
    <submittedName>
        <fullName evidence="1">Oxidoreductase</fullName>
    </submittedName>
</protein>
<dbReference type="Pfam" id="PF13450">
    <property type="entry name" value="NAD_binding_8"/>
    <property type="match status" value="1"/>
</dbReference>
<name>A0A419T1C3_9FIRM</name>
<dbReference type="Gene3D" id="3.50.50.60">
    <property type="entry name" value="FAD/NAD(P)-binding domain"/>
    <property type="match status" value="1"/>
</dbReference>
<reference evidence="1 2" key="1">
    <citation type="submission" date="2016-08" db="EMBL/GenBank/DDBJ databases">
        <title>Novel Firmicutes and Novel Genomes.</title>
        <authorList>
            <person name="Poppleton D.I."/>
            <person name="Gribaldo S."/>
        </authorList>
    </citation>
    <scope>NUCLEOTIDE SEQUENCE [LARGE SCALE GENOMIC DNA]</scope>
    <source>
        <strain evidence="1 2">CTT3</strain>
    </source>
</reference>
<evidence type="ECO:0000313" key="2">
    <source>
        <dbReference type="Proteomes" id="UP000284177"/>
    </source>
</evidence>
<dbReference type="Proteomes" id="UP000284177">
    <property type="component" value="Unassembled WGS sequence"/>
</dbReference>
<dbReference type="InterPro" id="IPR050407">
    <property type="entry name" value="Geranylgeranyl_reductase"/>
</dbReference>
<accession>A0A419T1C3</accession>
<evidence type="ECO:0000313" key="1">
    <source>
        <dbReference type="EMBL" id="RKD31253.1"/>
    </source>
</evidence>
<dbReference type="EMBL" id="MCIB01000023">
    <property type="protein sequence ID" value="RKD31253.1"/>
    <property type="molecule type" value="Genomic_DNA"/>
</dbReference>
<dbReference type="PRINTS" id="PR00420">
    <property type="entry name" value="RNGMNOXGNASE"/>
</dbReference>